<dbReference type="PANTHER" id="PTHR46056:SF12">
    <property type="entry name" value="LONG-CHAIN-ALCOHOL OXIDASE"/>
    <property type="match status" value="1"/>
</dbReference>
<dbReference type="InterPro" id="IPR036188">
    <property type="entry name" value="FAD/NAD-bd_sf"/>
</dbReference>
<dbReference type="GO" id="GO:0050660">
    <property type="term" value="F:flavin adenine dinucleotide binding"/>
    <property type="evidence" value="ECO:0007669"/>
    <property type="project" value="InterPro"/>
</dbReference>
<dbReference type="PANTHER" id="PTHR46056">
    <property type="entry name" value="LONG-CHAIN-ALCOHOL OXIDASE"/>
    <property type="match status" value="1"/>
</dbReference>
<dbReference type="InterPro" id="IPR007867">
    <property type="entry name" value="GMC_OxRtase_C"/>
</dbReference>
<keyword evidence="3" id="KW-0274">FAD</keyword>
<gene>
    <name evidence="7" type="ORF">GJ700_05530</name>
</gene>
<evidence type="ECO:0000259" key="6">
    <source>
        <dbReference type="Pfam" id="PF05199"/>
    </source>
</evidence>
<dbReference type="EMBL" id="WKJJ01000003">
    <property type="protein sequence ID" value="MRV71179.1"/>
    <property type="molecule type" value="Genomic_DNA"/>
</dbReference>
<feature type="domain" description="Glucose-methanol-choline oxidoreductase C-terminal" evidence="6">
    <location>
        <begin position="397"/>
        <end position="512"/>
    </location>
</feature>
<evidence type="ECO:0000256" key="1">
    <source>
        <dbReference type="ARBA" id="ARBA00010790"/>
    </source>
</evidence>
<dbReference type="Pfam" id="PF00732">
    <property type="entry name" value="GMC_oxred_N"/>
    <property type="match status" value="1"/>
</dbReference>
<keyword evidence="4" id="KW-0560">Oxidoreductase</keyword>
<comment type="similarity">
    <text evidence="1">Belongs to the GMC oxidoreductase family.</text>
</comment>
<dbReference type="SUPFAM" id="SSF51905">
    <property type="entry name" value="FAD/NAD(P)-binding domain"/>
    <property type="match status" value="1"/>
</dbReference>
<organism evidence="7 8">
    <name type="scientific">Pseudoduganella rivuli</name>
    <dbReference type="NCBI Taxonomy" id="2666085"/>
    <lineage>
        <taxon>Bacteria</taxon>
        <taxon>Pseudomonadati</taxon>
        <taxon>Pseudomonadota</taxon>
        <taxon>Betaproteobacteria</taxon>
        <taxon>Burkholderiales</taxon>
        <taxon>Oxalobacteraceae</taxon>
        <taxon>Telluria group</taxon>
        <taxon>Pseudoduganella</taxon>
    </lineage>
</organism>
<evidence type="ECO:0000313" key="7">
    <source>
        <dbReference type="EMBL" id="MRV71179.1"/>
    </source>
</evidence>
<dbReference type="SUPFAM" id="SSF54373">
    <property type="entry name" value="FAD-linked reductases, C-terminal domain"/>
    <property type="match status" value="1"/>
</dbReference>
<evidence type="ECO:0000256" key="2">
    <source>
        <dbReference type="ARBA" id="ARBA00022630"/>
    </source>
</evidence>
<protein>
    <submittedName>
        <fullName evidence="7">GMC family oxidoreductase</fullName>
    </submittedName>
</protein>
<evidence type="ECO:0000256" key="4">
    <source>
        <dbReference type="ARBA" id="ARBA00023002"/>
    </source>
</evidence>
<dbReference type="Pfam" id="PF13450">
    <property type="entry name" value="NAD_binding_8"/>
    <property type="match status" value="1"/>
</dbReference>
<keyword evidence="2" id="KW-0285">Flavoprotein</keyword>
<dbReference type="Gene3D" id="3.50.50.60">
    <property type="entry name" value="FAD/NAD(P)-binding domain"/>
    <property type="match status" value="2"/>
</dbReference>
<evidence type="ECO:0000259" key="5">
    <source>
        <dbReference type="Pfam" id="PF00732"/>
    </source>
</evidence>
<dbReference type="GO" id="GO:0016614">
    <property type="term" value="F:oxidoreductase activity, acting on CH-OH group of donors"/>
    <property type="evidence" value="ECO:0007669"/>
    <property type="project" value="InterPro"/>
</dbReference>
<evidence type="ECO:0000313" key="8">
    <source>
        <dbReference type="Proteomes" id="UP000446768"/>
    </source>
</evidence>
<sequence length="528" mass="57678">MATPNSSKYSTGDRDVVVVIGSGAGGGTLANELAQRGVRVVILEAGKHYTQADFENDEWAMFNKISWLDKRISAGGWHHTKTYPNLPAWIVKGVGGSTVHFSGVALRFQPHDFRTRTIYGQVEGANVLDWPITYADLAPYYDKAEKKMGVAGSRASGMPPMPENNHYKVMAAGARKIGYRKIVRPVASNSKPNDGRPACQQIGFCMQGCKIGAKWSTLYTEIPRALETGRAELRQQAMVLKIEHDKSGKVTGVLYVDEHGRTQLQKARVVCVAGNSIESPRLLLNSATSLFPDGLANSSGQVGKNYMNHATAAALAVHRQPVYMYRGFDIGAVVADEVDLDTRRGFNGGYYLEGLALGLPYTAAFMKPGGWGREVTSALDMYDHMSCVWVCGEDMAREQNSITLHPTERDQYGLPVPIVTKTYHKNDDAIAAHGLMQFRKLSEAVGATRVIDMPAYPASHNMGTNRMSALARDGVVNKWGQSHDIKNLFISDGSQFTSSSAANPTLTIVALAIRQAEYIAGAMRRKEI</sequence>
<dbReference type="Pfam" id="PF05199">
    <property type="entry name" value="GMC_oxred_C"/>
    <property type="match status" value="1"/>
</dbReference>
<evidence type="ECO:0000256" key="3">
    <source>
        <dbReference type="ARBA" id="ARBA00022827"/>
    </source>
</evidence>
<comment type="caution">
    <text evidence="7">The sequence shown here is derived from an EMBL/GenBank/DDBJ whole genome shotgun (WGS) entry which is preliminary data.</text>
</comment>
<accession>A0A7X2IJN5</accession>
<dbReference type="AlphaFoldDB" id="A0A7X2IJN5"/>
<keyword evidence="8" id="KW-1185">Reference proteome</keyword>
<dbReference type="InterPro" id="IPR000172">
    <property type="entry name" value="GMC_OxRdtase_N"/>
</dbReference>
<proteinExistence type="inferred from homology"/>
<name>A0A7X2IJN5_9BURK</name>
<feature type="domain" description="Glucose-methanol-choline oxidoreductase N-terminal" evidence="5">
    <location>
        <begin position="92"/>
        <end position="310"/>
    </location>
</feature>
<dbReference type="RefSeq" id="WP_154371670.1">
    <property type="nucleotide sequence ID" value="NZ_WKJJ01000003.1"/>
</dbReference>
<dbReference type="Proteomes" id="UP000446768">
    <property type="component" value="Unassembled WGS sequence"/>
</dbReference>
<reference evidence="7 8" key="1">
    <citation type="submission" date="2019-11" db="EMBL/GenBank/DDBJ databases">
        <title>Novel species isolated from a subtropical stream in China.</title>
        <authorList>
            <person name="Lu H."/>
        </authorList>
    </citation>
    <scope>NUCLEOTIDE SEQUENCE [LARGE SCALE GENOMIC DNA]</scope>
    <source>
        <strain evidence="7 8">FT92W</strain>
    </source>
</reference>